<dbReference type="EMBL" id="CP118166">
    <property type="protein sequence ID" value="WDI31932.1"/>
    <property type="molecule type" value="Genomic_DNA"/>
</dbReference>
<dbReference type="KEGG" id="hfl:PUV54_01855"/>
<dbReference type="Pfam" id="PF02900">
    <property type="entry name" value="LigB"/>
    <property type="match status" value="1"/>
</dbReference>
<evidence type="ECO:0000256" key="2">
    <source>
        <dbReference type="ARBA" id="ARBA00007581"/>
    </source>
</evidence>
<evidence type="ECO:0000313" key="8">
    <source>
        <dbReference type="Proteomes" id="UP001214043"/>
    </source>
</evidence>
<reference evidence="7" key="1">
    <citation type="submission" date="2023-02" db="EMBL/GenBank/DDBJ databases">
        <title>Genome sequence of Hyphococcus flavus.</title>
        <authorList>
            <person name="Rong J.-C."/>
            <person name="Zhao Q."/>
            <person name="Yi M."/>
            <person name="Wu J.-Y."/>
        </authorList>
    </citation>
    <scope>NUCLEOTIDE SEQUENCE</scope>
    <source>
        <strain evidence="7">MCCC 1K03223</strain>
    </source>
</reference>
<keyword evidence="4" id="KW-0862">Zinc</keyword>
<keyword evidence="8" id="KW-1185">Reference proteome</keyword>
<comment type="similarity">
    <text evidence="2">Belongs to the DODA-type extradiol aromatic ring-opening dioxygenase family.</text>
</comment>
<sequence length="285" mass="31124">MTPTTAESQMPALFVGHGSPMNALEENSHTRAWRRIGEVLPRPRAVLAISAHWYIGATAVTAMARPRTIHDFYGFPKPLFEIEYPAPGLPELAGEIAELAKPVWVGADHDQWGLDHGTWSVLTHIFPDADIPVVQLSINSLKPMDYHLELAQRLAVLRDKGVLILASGNVVHNLRRIDWKAENHGADWAHRFDDAVMEQMTAGPADILKTLEHPDYNLAVPTPDHFIPLLYTAGLAAEAGDAAPIVKGYSLGSLSMTCYGVGMERLSFIAGDDAAFLPINAPSDD</sequence>
<dbReference type="Gene3D" id="3.40.830.10">
    <property type="entry name" value="LigB-like"/>
    <property type="match status" value="1"/>
</dbReference>
<dbReference type="PANTHER" id="PTHR30096:SF0">
    <property type="entry name" value="4,5-DOPA DIOXYGENASE EXTRADIOL-LIKE PROTEIN"/>
    <property type="match status" value="1"/>
</dbReference>
<evidence type="ECO:0000256" key="5">
    <source>
        <dbReference type="ARBA" id="ARBA00023002"/>
    </source>
</evidence>
<dbReference type="AlphaFoldDB" id="A0AAF0CHH8"/>
<keyword evidence="3" id="KW-0479">Metal-binding</keyword>
<dbReference type="GO" id="GO:0050297">
    <property type="term" value="F:stizolobate synthase activity"/>
    <property type="evidence" value="ECO:0007669"/>
    <property type="project" value="UniProtKB-EC"/>
</dbReference>
<dbReference type="InterPro" id="IPR004183">
    <property type="entry name" value="Xdiol_dOase_suB"/>
</dbReference>
<evidence type="ECO:0000256" key="4">
    <source>
        <dbReference type="ARBA" id="ARBA00022833"/>
    </source>
</evidence>
<dbReference type="NCBIfam" id="NF007914">
    <property type="entry name" value="PRK10628.1"/>
    <property type="match status" value="1"/>
</dbReference>
<dbReference type="PANTHER" id="PTHR30096">
    <property type="entry name" value="4,5-DOPA DIOXYGENASE EXTRADIOL-LIKE PROTEIN"/>
    <property type="match status" value="1"/>
</dbReference>
<dbReference type="CDD" id="cd07363">
    <property type="entry name" value="45_DOPA_Dioxygenase"/>
    <property type="match status" value="1"/>
</dbReference>
<comment type="cofactor">
    <cofactor evidence="1">
        <name>Zn(2+)</name>
        <dbReference type="ChEBI" id="CHEBI:29105"/>
    </cofactor>
</comment>
<evidence type="ECO:0000256" key="3">
    <source>
        <dbReference type="ARBA" id="ARBA00022723"/>
    </source>
</evidence>
<gene>
    <name evidence="7" type="primary">ygiD</name>
    <name evidence="7" type="ORF">PUV54_01855</name>
</gene>
<dbReference type="InterPro" id="IPR014436">
    <property type="entry name" value="Extradiol_dOase_DODA"/>
</dbReference>
<organism evidence="7 8">
    <name type="scientific">Hyphococcus flavus</name>
    <dbReference type="NCBI Taxonomy" id="1866326"/>
    <lineage>
        <taxon>Bacteria</taxon>
        <taxon>Pseudomonadati</taxon>
        <taxon>Pseudomonadota</taxon>
        <taxon>Alphaproteobacteria</taxon>
        <taxon>Parvularculales</taxon>
        <taxon>Parvularculaceae</taxon>
        <taxon>Hyphococcus</taxon>
    </lineage>
</organism>
<feature type="domain" description="Extradiol ring-cleavage dioxygenase class III enzyme subunit B" evidence="6">
    <location>
        <begin position="27"/>
        <end position="239"/>
    </location>
</feature>
<dbReference type="PIRSF" id="PIRSF006157">
    <property type="entry name" value="Doxgns_DODA"/>
    <property type="match status" value="1"/>
</dbReference>
<dbReference type="SUPFAM" id="SSF53213">
    <property type="entry name" value="LigB-like"/>
    <property type="match status" value="1"/>
</dbReference>
<protein>
    <submittedName>
        <fullName evidence="7">4,5-DOPA dioxygenase extradiol</fullName>
        <ecNumber evidence="7">1.13.11.29</ecNumber>
    </submittedName>
</protein>
<dbReference type="GO" id="GO:0008198">
    <property type="term" value="F:ferrous iron binding"/>
    <property type="evidence" value="ECO:0007669"/>
    <property type="project" value="InterPro"/>
</dbReference>
<proteinExistence type="inferred from homology"/>
<accession>A0AAF0CHH8</accession>
<evidence type="ECO:0000313" key="7">
    <source>
        <dbReference type="EMBL" id="WDI31932.1"/>
    </source>
</evidence>
<keyword evidence="5 7" id="KW-0560">Oxidoreductase</keyword>
<dbReference type="GO" id="GO:0008270">
    <property type="term" value="F:zinc ion binding"/>
    <property type="evidence" value="ECO:0007669"/>
    <property type="project" value="InterPro"/>
</dbReference>
<evidence type="ECO:0000259" key="6">
    <source>
        <dbReference type="Pfam" id="PF02900"/>
    </source>
</evidence>
<evidence type="ECO:0000256" key="1">
    <source>
        <dbReference type="ARBA" id="ARBA00001947"/>
    </source>
</evidence>
<dbReference type="Proteomes" id="UP001214043">
    <property type="component" value="Chromosome"/>
</dbReference>
<keyword evidence="7" id="KW-0223">Dioxygenase</keyword>
<dbReference type="EC" id="1.13.11.29" evidence="7"/>
<name>A0AAF0CHH8_9PROT</name>